<feature type="transmembrane region" description="Helical" evidence="7">
    <location>
        <begin position="210"/>
        <end position="231"/>
    </location>
</feature>
<dbReference type="RefSeq" id="WP_012185921.1">
    <property type="nucleotide sequence ID" value="NC_009954.1"/>
</dbReference>
<dbReference type="Proteomes" id="UP000001137">
    <property type="component" value="Chromosome"/>
</dbReference>
<feature type="transmembrane region" description="Helical" evidence="7">
    <location>
        <begin position="20"/>
        <end position="40"/>
    </location>
</feature>
<keyword evidence="6 7" id="KW-0472">Membrane</keyword>
<sequence>MSLRYFNITERGSNVRREVLAGLTTFLSMAYILIVNPSILTAGFEIALSAATHTSVSVVEATYAGLIFNVKLSFTVATALAAAIATLIMGLYANMPFGLAPGMGENSFIAFSVIPLFTEILVNRGHVVGVNAALLGVYLALISVLFNGILFLVFSIGKLREAIINSIPERLRLGIAIGIGLFIAFIGFSSAGIVTAGIPGATPVQLNTKAFSQLPLYLALVGFILAATLYALRVTGSFLISIVVISIVGAALGYIRPEAFLITKMPLTTSIINGIPNSFYLYFSLFGLGFPIAFSLFIVDFFDGIGTITGLSIKANLVKDGRIVNINRALVSDSLASIIAPFIGTSTTVVYIESSTGIESGGRTGLTALTTALMLLVSIPFAPLIASIPSFATAGVLIMVGLLFLSMASDLKLSDDLSEVIPAFLAIISIPFTYSITTGIGLAILTYVALKILMGKYREVTWGMWLVAALFIVYFTLVATIGV</sequence>
<keyword evidence="4 7" id="KW-0812">Transmembrane</keyword>
<dbReference type="EMBL" id="CP000852">
    <property type="protein sequence ID" value="ABW01702.1"/>
    <property type="molecule type" value="Genomic_DNA"/>
</dbReference>
<feature type="transmembrane region" description="Helical" evidence="7">
    <location>
        <begin position="391"/>
        <end position="409"/>
    </location>
</feature>
<feature type="transmembrane region" description="Helical" evidence="7">
    <location>
        <begin position="421"/>
        <end position="450"/>
    </location>
</feature>
<comment type="similarity">
    <text evidence="2">Belongs to the nucleobase:cation symporter-2 (NCS2) (TC 2.A.40) family. Azg-like subfamily.</text>
</comment>
<proteinExistence type="inferred from homology"/>
<name>A8MD46_CALMQ</name>
<evidence type="ECO:0000256" key="3">
    <source>
        <dbReference type="ARBA" id="ARBA00022448"/>
    </source>
</evidence>
<feature type="transmembrane region" description="Helical" evidence="7">
    <location>
        <begin position="74"/>
        <end position="93"/>
    </location>
</feature>
<evidence type="ECO:0000256" key="6">
    <source>
        <dbReference type="ARBA" id="ARBA00023136"/>
    </source>
</evidence>
<evidence type="ECO:0000313" key="8">
    <source>
        <dbReference type="EMBL" id="ABW01702.1"/>
    </source>
</evidence>
<feature type="transmembrane region" description="Helical" evidence="7">
    <location>
        <begin position="462"/>
        <end position="482"/>
    </location>
</feature>
<evidence type="ECO:0000256" key="1">
    <source>
        <dbReference type="ARBA" id="ARBA00004127"/>
    </source>
</evidence>
<dbReference type="GO" id="GO:0012505">
    <property type="term" value="C:endomembrane system"/>
    <property type="evidence" value="ECO:0007669"/>
    <property type="project" value="UniProtKB-SubCell"/>
</dbReference>
<dbReference type="InterPro" id="IPR045018">
    <property type="entry name" value="Azg-like"/>
</dbReference>
<keyword evidence="3" id="KW-0813">Transport</keyword>
<protein>
    <submittedName>
        <fullName evidence="8">Xanthine/uracil/vitamin C permease</fullName>
    </submittedName>
</protein>
<evidence type="ECO:0000256" key="5">
    <source>
        <dbReference type="ARBA" id="ARBA00022989"/>
    </source>
</evidence>
<evidence type="ECO:0000256" key="7">
    <source>
        <dbReference type="SAM" id="Phobius"/>
    </source>
</evidence>
<reference evidence="8 9" key="1">
    <citation type="submission" date="2007-10" db="EMBL/GenBank/DDBJ databases">
        <title>Complete sequence of Caldivirga maquilingensis IC-167.</title>
        <authorList>
            <consortium name="US DOE Joint Genome Institute"/>
            <person name="Copeland A."/>
            <person name="Lucas S."/>
            <person name="Lapidus A."/>
            <person name="Barry K."/>
            <person name="Glavina del Rio T."/>
            <person name="Dalin E."/>
            <person name="Tice H."/>
            <person name="Pitluck S."/>
            <person name="Saunders E."/>
            <person name="Brettin T."/>
            <person name="Bruce D."/>
            <person name="Detter J.C."/>
            <person name="Han C."/>
            <person name="Schmutz J."/>
            <person name="Larimer F."/>
            <person name="Land M."/>
            <person name="Hauser L."/>
            <person name="Kyrpides N."/>
            <person name="Ivanova N."/>
            <person name="Biddle J.F."/>
            <person name="Zhang Z."/>
            <person name="Fitz-Gibbon S.T."/>
            <person name="Lowe T.M."/>
            <person name="Saltikov C."/>
            <person name="House C.H."/>
            <person name="Richardson P."/>
        </authorList>
    </citation>
    <scope>NUCLEOTIDE SEQUENCE [LARGE SCALE GENOMIC DNA]</scope>
    <source>
        <strain evidence="9">ATCC 700844 / DSM 13496 / JCM 10307 / IC-167</strain>
    </source>
</reference>
<feature type="transmembrane region" description="Helical" evidence="7">
    <location>
        <begin position="132"/>
        <end position="154"/>
    </location>
</feature>
<feature type="transmembrane region" description="Helical" evidence="7">
    <location>
        <begin position="175"/>
        <end position="198"/>
    </location>
</feature>
<dbReference type="PANTHER" id="PTHR43337:SF1">
    <property type="entry name" value="XANTHINE_URACIL PERMEASE C887.17-RELATED"/>
    <property type="match status" value="1"/>
</dbReference>
<dbReference type="eggNOG" id="arCOG02807">
    <property type="taxonomic scope" value="Archaea"/>
</dbReference>
<dbReference type="Pfam" id="PF00860">
    <property type="entry name" value="Xan_ur_permease"/>
    <property type="match status" value="1"/>
</dbReference>
<dbReference type="GO" id="GO:0005345">
    <property type="term" value="F:purine nucleobase transmembrane transporter activity"/>
    <property type="evidence" value="ECO:0007669"/>
    <property type="project" value="TreeGrafter"/>
</dbReference>
<dbReference type="GeneID" id="5708920"/>
<feature type="transmembrane region" description="Helical" evidence="7">
    <location>
        <begin position="364"/>
        <end position="384"/>
    </location>
</feature>
<dbReference type="HOGENOM" id="CLU_024508_0_1_2"/>
<feature type="transmembrane region" description="Helical" evidence="7">
    <location>
        <begin position="238"/>
        <end position="255"/>
    </location>
</feature>
<feature type="transmembrane region" description="Helical" evidence="7">
    <location>
        <begin position="279"/>
        <end position="302"/>
    </location>
</feature>
<accession>A8MD46</accession>
<organism evidence="8 9">
    <name type="scientific">Caldivirga maquilingensis (strain ATCC 700844 / DSM 13496 / JCM 10307 / IC-167)</name>
    <dbReference type="NCBI Taxonomy" id="397948"/>
    <lineage>
        <taxon>Archaea</taxon>
        <taxon>Thermoproteota</taxon>
        <taxon>Thermoprotei</taxon>
        <taxon>Thermoproteales</taxon>
        <taxon>Thermoproteaceae</taxon>
        <taxon>Caldivirga</taxon>
    </lineage>
</organism>
<dbReference type="GO" id="GO:0005886">
    <property type="term" value="C:plasma membrane"/>
    <property type="evidence" value="ECO:0007669"/>
    <property type="project" value="TreeGrafter"/>
</dbReference>
<evidence type="ECO:0000313" key="9">
    <source>
        <dbReference type="Proteomes" id="UP000001137"/>
    </source>
</evidence>
<comment type="subcellular location">
    <subcellularLocation>
        <location evidence="1">Endomembrane system</location>
        <topology evidence="1">Multi-pass membrane protein</topology>
    </subcellularLocation>
</comment>
<feature type="transmembrane region" description="Helical" evidence="7">
    <location>
        <begin position="329"/>
        <end position="352"/>
    </location>
</feature>
<feature type="transmembrane region" description="Helical" evidence="7">
    <location>
        <begin position="46"/>
        <end position="67"/>
    </location>
</feature>
<dbReference type="KEGG" id="cma:Cmaq_0867"/>
<evidence type="ECO:0000256" key="2">
    <source>
        <dbReference type="ARBA" id="ARBA00005697"/>
    </source>
</evidence>
<gene>
    <name evidence="8" type="ordered locus">Cmaq_0867</name>
</gene>
<evidence type="ECO:0000256" key="4">
    <source>
        <dbReference type="ARBA" id="ARBA00022692"/>
    </source>
</evidence>
<dbReference type="STRING" id="397948.Cmaq_0867"/>
<dbReference type="InterPro" id="IPR006043">
    <property type="entry name" value="NCS2"/>
</dbReference>
<keyword evidence="9" id="KW-1185">Reference proteome</keyword>
<dbReference type="PANTHER" id="PTHR43337">
    <property type="entry name" value="XANTHINE/URACIL PERMEASE C887.17-RELATED"/>
    <property type="match status" value="1"/>
</dbReference>
<keyword evidence="5 7" id="KW-1133">Transmembrane helix</keyword>
<dbReference type="AlphaFoldDB" id="A8MD46"/>